<dbReference type="FunFam" id="3.20.20.450:FF:000001">
    <property type="entry name" value="Cyclic di-GMP phosphodiesterase yahA"/>
    <property type="match status" value="1"/>
</dbReference>
<dbReference type="EC" id="3.1.4.52" evidence="2"/>
<dbReference type="EMBL" id="JAGQFT020000006">
    <property type="protein sequence ID" value="MBS7457495.1"/>
    <property type="molecule type" value="Genomic_DNA"/>
</dbReference>
<dbReference type="Pfam" id="PF03707">
    <property type="entry name" value="MHYT"/>
    <property type="match status" value="3"/>
</dbReference>
<dbReference type="CDD" id="cd01948">
    <property type="entry name" value="EAL"/>
    <property type="match status" value="1"/>
</dbReference>
<dbReference type="InterPro" id="IPR000160">
    <property type="entry name" value="GGDEF_dom"/>
</dbReference>
<dbReference type="SUPFAM" id="SSF55073">
    <property type="entry name" value="Nucleotide cyclase"/>
    <property type="match status" value="1"/>
</dbReference>
<keyword evidence="5" id="KW-1133">Transmembrane helix</keyword>
<dbReference type="AlphaFoldDB" id="A0AAP2CCL2"/>
<dbReference type="SMART" id="SM00052">
    <property type="entry name" value="EAL"/>
    <property type="match status" value="1"/>
</dbReference>
<feature type="transmembrane region" description="Helical" evidence="5">
    <location>
        <begin position="40"/>
        <end position="64"/>
    </location>
</feature>
<dbReference type="FunFam" id="3.30.70.270:FF:000001">
    <property type="entry name" value="Diguanylate cyclase domain protein"/>
    <property type="match status" value="1"/>
</dbReference>
<feature type="domain" description="EAL" evidence="6">
    <location>
        <begin position="433"/>
        <end position="687"/>
    </location>
</feature>
<evidence type="ECO:0000256" key="5">
    <source>
        <dbReference type="PROSITE-ProRule" id="PRU00244"/>
    </source>
</evidence>
<evidence type="ECO:0000313" key="10">
    <source>
        <dbReference type="Proteomes" id="UP000675747"/>
    </source>
</evidence>
<name>A0AAP2CCL2_9GAMM</name>
<dbReference type="Gene3D" id="3.30.70.270">
    <property type="match status" value="1"/>
</dbReference>
<comment type="caution">
    <text evidence="9">The sequence shown here is derived from an EMBL/GenBank/DDBJ whole genome shotgun (WGS) entry which is preliminary data.</text>
</comment>
<dbReference type="RefSeq" id="WP_213173714.1">
    <property type="nucleotide sequence ID" value="NZ_JAGQFT020000006.1"/>
</dbReference>
<keyword evidence="3" id="KW-0973">c-di-GMP</keyword>
<dbReference type="InterPro" id="IPR029787">
    <property type="entry name" value="Nucleotide_cyclase"/>
</dbReference>
<keyword evidence="5" id="KW-0812">Transmembrane</keyword>
<evidence type="ECO:0000259" key="6">
    <source>
        <dbReference type="PROSITE" id="PS50883"/>
    </source>
</evidence>
<dbReference type="InterPro" id="IPR001633">
    <property type="entry name" value="EAL_dom"/>
</dbReference>
<evidence type="ECO:0000259" key="7">
    <source>
        <dbReference type="PROSITE" id="PS50887"/>
    </source>
</evidence>
<dbReference type="SUPFAM" id="SSF141868">
    <property type="entry name" value="EAL domain-like"/>
    <property type="match status" value="1"/>
</dbReference>
<proteinExistence type="predicted"/>
<evidence type="ECO:0000256" key="4">
    <source>
        <dbReference type="ARBA" id="ARBA00051114"/>
    </source>
</evidence>
<sequence>MTSTYQTPLVLVSIAIAVLASYTALDMASRVAASRGRVRLAWLAGGGFAMGVGVWSMHFVGMLAFRLPIEVGYDPAITALSFLLAVAASTYALHLVSAERLARRRLAVGMLVMGAGIAGMHYGGMAAMRMLPGIVYDPLLFVLSVAIAVGASGAALWIAFRLRTAVHRARLLRGGAAVLMGAAIAGMHYTGMAAAGFPAGSVCGAATVGIDAGWLAAVVVAMTLAVIAVALSSSSIDARIARRTDQLSRSLAEVNAELVHRALHDPLTRLPNRVLLEDRIGQAVCKAARGNGRFAVLFVDLDGFKAVNDAWGHQFGDGLLVEVAARLRAARRSTDTLARLGGDEFVLLIDIAEPADAATVAEDVLRALAAQFEVAGHPLRIGASIGIAIYPEDGAGAQALMANADAAMYHAKDAGRGAFRFFEPRMNANARRQLQLVQDLRAALEKGQFVLHYQPRFASVGGALLGAEALIRWRHPERGLLAPAEFIPAAERTGLIVPIGEWVLEEACRQITAWSGAGQEAWVVSVNLSALQFAHARLVETVRGALARHEVPAHRLMLEITETTAMHDIEASCEVLAALTGLGVGISIDDFGTGYSSLLHLKRLPANELKIDRGFVGDLARDSDDAAIVSAIVALGRTLGLRIVAEGVETDAQRSFLTEVGCDSLQGFFLGRPVPAERFAETVATQVPIDG</sequence>
<dbReference type="PROSITE" id="PS50924">
    <property type="entry name" value="MHYT"/>
    <property type="match status" value="1"/>
</dbReference>
<keyword evidence="10" id="KW-1185">Reference proteome</keyword>
<evidence type="ECO:0000313" key="9">
    <source>
        <dbReference type="EMBL" id="MBS7457495.1"/>
    </source>
</evidence>
<dbReference type="InterPro" id="IPR043128">
    <property type="entry name" value="Rev_trsase/Diguanyl_cyclase"/>
</dbReference>
<dbReference type="PANTHER" id="PTHR44757">
    <property type="entry name" value="DIGUANYLATE CYCLASE DGCP"/>
    <property type="match status" value="1"/>
</dbReference>
<dbReference type="Gene3D" id="3.20.20.450">
    <property type="entry name" value="EAL domain"/>
    <property type="match status" value="1"/>
</dbReference>
<accession>A0AAP2CCL2</accession>
<feature type="transmembrane region" description="Helical" evidence="5">
    <location>
        <begin position="171"/>
        <end position="192"/>
    </location>
</feature>
<dbReference type="InterPro" id="IPR052155">
    <property type="entry name" value="Biofilm_reg_signaling"/>
</dbReference>
<feature type="transmembrane region" description="Helical" evidence="5">
    <location>
        <begin position="106"/>
        <end position="127"/>
    </location>
</feature>
<feature type="transmembrane region" description="Helical" evidence="5">
    <location>
        <begin position="139"/>
        <end position="159"/>
    </location>
</feature>
<dbReference type="GO" id="GO:0071732">
    <property type="term" value="P:cellular response to nitric oxide"/>
    <property type="evidence" value="ECO:0007669"/>
    <property type="project" value="UniProtKB-ARBA"/>
</dbReference>
<dbReference type="GO" id="GO:0016020">
    <property type="term" value="C:membrane"/>
    <property type="evidence" value="ECO:0007669"/>
    <property type="project" value="UniProtKB-UniRule"/>
</dbReference>
<dbReference type="SMART" id="SM00267">
    <property type="entry name" value="GGDEF"/>
    <property type="match status" value="1"/>
</dbReference>
<dbReference type="InterPro" id="IPR005330">
    <property type="entry name" value="MHYT_dom"/>
</dbReference>
<feature type="domain" description="MHYT" evidence="8">
    <location>
        <begin position="5"/>
        <end position="198"/>
    </location>
</feature>
<evidence type="ECO:0000256" key="3">
    <source>
        <dbReference type="ARBA" id="ARBA00022636"/>
    </source>
</evidence>
<evidence type="ECO:0000259" key="8">
    <source>
        <dbReference type="PROSITE" id="PS50924"/>
    </source>
</evidence>
<dbReference type="PROSITE" id="PS50883">
    <property type="entry name" value="EAL"/>
    <property type="match status" value="1"/>
</dbReference>
<evidence type="ECO:0000256" key="1">
    <source>
        <dbReference type="ARBA" id="ARBA00001946"/>
    </source>
</evidence>
<comment type="cofactor">
    <cofactor evidence="1">
        <name>Mg(2+)</name>
        <dbReference type="ChEBI" id="CHEBI:18420"/>
    </cofactor>
</comment>
<dbReference type="Pfam" id="PF00990">
    <property type="entry name" value="GGDEF"/>
    <property type="match status" value="1"/>
</dbReference>
<dbReference type="NCBIfam" id="TIGR00254">
    <property type="entry name" value="GGDEF"/>
    <property type="match status" value="1"/>
</dbReference>
<protein>
    <recommendedName>
        <fullName evidence="2">cyclic-guanylate-specific phosphodiesterase</fullName>
        <ecNumber evidence="2">3.1.4.52</ecNumber>
    </recommendedName>
</protein>
<feature type="transmembrane region" description="Helical" evidence="5">
    <location>
        <begin position="6"/>
        <end position="28"/>
    </location>
</feature>
<keyword evidence="5" id="KW-0472">Membrane</keyword>
<feature type="transmembrane region" description="Helical" evidence="5">
    <location>
        <begin position="76"/>
        <end position="94"/>
    </location>
</feature>
<dbReference type="InterPro" id="IPR035919">
    <property type="entry name" value="EAL_sf"/>
</dbReference>
<dbReference type="Pfam" id="PF00563">
    <property type="entry name" value="EAL"/>
    <property type="match status" value="1"/>
</dbReference>
<gene>
    <name evidence="9" type="ORF">KB893_010150</name>
</gene>
<organism evidence="9 10">
    <name type="scientific">Coralloluteibacterium stylophorae</name>
    <dbReference type="NCBI Taxonomy" id="1776034"/>
    <lineage>
        <taxon>Bacteria</taxon>
        <taxon>Pseudomonadati</taxon>
        <taxon>Pseudomonadota</taxon>
        <taxon>Gammaproteobacteria</taxon>
        <taxon>Lysobacterales</taxon>
        <taxon>Lysobacteraceae</taxon>
        <taxon>Coralloluteibacterium</taxon>
    </lineage>
</organism>
<reference evidence="9 10" key="1">
    <citation type="journal article" date="2021" name="Microbiol. Resour. Announc.">
        <title>Draft Genome Sequence of Coralloluteibacterium stylophorae LMG 29479T.</title>
        <authorList>
            <person name="Karlyshev A.V."/>
            <person name="Kudryashova E.B."/>
            <person name="Ariskina E.V."/>
            <person name="Conroy A.P."/>
            <person name="Abidueva E.Y."/>
        </authorList>
    </citation>
    <scope>NUCLEOTIDE SEQUENCE [LARGE SCALE GENOMIC DNA]</scope>
    <source>
        <strain evidence="9 10">LMG 29479</strain>
    </source>
</reference>
<feature type="transmembrane region" description="Helical" evidence="5">
    <location>
        <begin position="212"/>
        <end position="233"/>
    </location>
</feature>
<comment type="catalytic activity">
    <reaction evidence="4">
        <text>3',3'-c-di-GMP + H2O = 5'-phosphoguanylyl(3'-&gt;5')guanosine + H(+)</text>
        <dbReference type="Rhea" id="RHEA:24902"/>
        <dbReference type="ChEBI" id="CHEBI:15377"/>
        <dbReference type="ChEBI" id="CHEBI:15378"/>
        <dbReference type="ChEBI" id="CHEBI:58754"/>
        <dbReference type="ChEBI" id="CHEBI:58805"/>
        <dbReference type="EC" id="3.1.4.52"/>
    </reaction>
    <physiologicalReaction direction="left-to-right" evidence="4">
        <dbReference type="Rhea" id="RHEA:24903"/>
    </physiologicalReaction>
</comment>
<dbReference type="CDD" id="cd01949">
    <property type="entry name" value="GGDEF"/>
    <property type="match status" value="1"/>
</dbReference>
<feature type="domain" description="GGDEF" evidence="7">
    <location>
        <begin position="292"/>
        <end position="424"/>
    </location>
</feature>
<dbReference type="PROSITE" id="PS50887">
    <property type="entry name" value="GGDEF"/>
    <property type="match status" value="1"/>
</dbReference>
<dbReference type="GO" id="GO:0071111">
    <property type="term" value="F:cyclic-guanylate-specific phosphodiesterase activity"/>
    <property type="evidence" value="ECO:0007669"/>
    <property type="project" value="UniProtKB-EC"/>
</dbReference>
<dbReference type="Proteomes" id="UP000675747">
    <property type="component" value="Unassembled WGS sequence"/>
</dbReference>
<dbReference type="PANTHER" id="PTHR44757:SF2">
    <property type="entry name" value="BIOFILM ARCHITECTURE MAINTENANCE PROTEIN MBAA"/>
    <property type="match status" value="1"/>
</dbReference>
<evidence type="ECO:0000256" key="2">
    <source>
        <dbReference type="ARBA" id="ARBA00012282"/>
    </source>
</evidence>